<dbReference type="Pfam" id="PF00664">
    <property type="entry name" value="ABC_membrane"/>
    <property type="match status" value="1"/>
</dbReference>
<dbReference type="InterPro" id="IPR003593">
    <property type="entry name" value="AAA+_ATPase"/>
</dbReference>
<keyword evidence="3" id="KW-1003">Cell membrane</keyword>
<keyword evidence="6" id="KW-0067">ATP-binding</keyword>
<dbReference type="PROSITE" id="PS50929">
    <property type="entry name" value="ABC_TM1F"/>
    <property type="match status" value="1"/>
</dbReference>
<dbReference type="FunFam" id="3.40.50.300:FF:000140">
    <property type="entry name" value="Lipid A export ATP-binding/permease protein MsbA"/>
    <property type="match status" value="1"/>
</dbReference>
<keyword evidence="4 11" id="KW-0812">Transmembrane</keyword>
<evidence type="ECO:0000256" key="8">
    <source>
        <dbReference type="ARBA" id="ARBA00022989"/>
    </source>
</evidence>
<evidence type="ECO:0000259" key="12">
    <source>
        <dbReference type="PROSITE" id="PS50893"/>
    </source>
</evidence>
<dbReference type="InterPro" id="IPR011917">
    <property type="entry name" value="ABC_transpr_lipidA"/>
</dbReference>
<evidence type="ECO:0000256" key="3">
    <source>
        <dbReference type="ARBA" id="ARBA00022475"/>
    </source>
</evidence>
<dbReference type="Proteomes" id="UP000569732">
    <property type="component" value="Unassembled WGS sequence"/>
</dbReference>
<evidence type="ECO:0000256" key="9">
    <source>
        <dbReference type="ARBA" id="ARBA00023055"/>
    </source>
</evidence>
<keyword evidence="10 11" id="KW-0472">Membrane</keyword>
<dbReference type="GO" id="GO:0016887">
    <property type="term" value="F:ATP hydrolysis activity"/>
    <property type="evidence" value="ECO:0007669"/>
    <property type="project" value="InterPro"/>
</dbReference>
<keyword evidence="9" id="KW-0445">Lipid transport</keyword>
<dbReference type="SUPFAM" id="SSF90123">
    <property type="entry name" value="ABC transporter transmembrane region"/>
    <property type="match status" value="1"/>
</dbReference>
<dbReference type="SUPFAM" id="SSF52540">
    <property type="entry name" value="P-loop containing nucleoside triphosphate hydrolases"/>
    <property type="match status" value="1"/>
</dbReference>
<protein>
    <submittedName>
        <fullName evidence="14">Lipid A export permease/ATP-binding protein MsbA</fullName>
    </submittedName>
</protein>
<dbReference type="InterPro" id="IPR036640">
    <property type="entry name" value="ABC1_TM_sf"/>
</dbReference>
<dbReference type="PANTHER" id="PTHR43394">
    <property type="entry name" value="ATP-DEPENDENT PERMEASE MDL1, MITOCHONDRIAL"/>
    <property type="match status" value="1"/>
</dbReference>
<dbReference type="PANTHER" id="PTHR43394:SF1">
    <property type="entry name" value="ATP-BINDING CASSETTE SUB-FAMILY B MEMBER 10, MITOCHONDRIAL"/>
    <property type="match status" value="1"/>
</dbReference>
<keyword evidence="8 11" id="KW-1133">Transmembrane helix</keyword>
<evidence type="ECO:0000256" key="2">
    <source>
        <dbReference type="ARBA" id="ARBA00022448"/>
    </source>
</evidence>
<feature type="transmembrane region" description="Helical" evidence="11">
    <location>
        <begin position="63"/>
        <end position="81"/>
    </location>
</feature>
<dbReference type="SMART" id="SM00382">
    <property type="entry name" value="AAA"/>
    <property type="match status" value="1"/>
</dbReference>
<dbReference type="PROSITE" id="PS00211">
    <property type="entry name" value="ABC_TRANSPORTER_1"/>
    <property type="match status" value="1"/>
</dbReference>
<feature type="transmembrane region" description="Helical" evidence="11">
    <location>
        <begin position="168"/>
        <end position="186"/>
    </location>
</feature>
<evidence type="ECO:0000256" key="5">
    <source>
        <dbReference type="ARBA" id="ARBA00022741"/>
    </source>
</evidence>
<keyword evidence="5" id="KW-0547">Nucleotide-binding</keyword>
<feature type="domain" description="ABC transporter" evidence="12">
    <location>
        <begin position="340"/>
        <end position="576"/>
    </location>
</feature>
<dbReference type="GO" id="GO:0034040">
    <property type="term" value="F:ATPase-coupled lipid transmembrane transporter activity"/>
    <property type="evidence" value="ECO:0007669"/>
    <property type="project" value="InterPro"/>
</dbReference>
<evidence type="ECO:0000259" key="13">
    <source>
        <dbReference type="PROSITE" id="PS50929"/>
    </source>
</evidence>
<proteinExistence type="predicted"/>
<evidence type="ECO:0000256" key="10">
    <source>
        <dbReference type="ARBA" id="ARBA00023136"/>
    </source>
</evidence>
<dbReference type="InterPro" id="IPR027417">
    <property type="entry name" value="P-loop_NTPase"/>
</dbReference>
<dbReference type="AlphaFoldDB" id="A0A853HXV0"/>
<dbReference type="InterPro" id="IPR003439">
    <property type="entry name" value="ABC_transporter-like_ATP-bd"/>
</dbReference>
<evidence type="ECO:0000256" key="7">
    <source>
        <dbReference type="ARBA" id="ARBA00022967"/>
    </source>
</evidence>
<dbReference type="GO" id="GO:0005886">
    <property type="term" value="C:plasma membrane"/>
    <property type="evidence" value="ECO:0007669"/>
    <property type="project" value="UniProtKB-SubCell"/>
</dbReference>
<dbReference type="RefSeq" id="WP_180568609.1">
    <property type="nucleotide sequence ID" value="NZ_JACCKB010000015.1"/>
</dbReference>
<accession>A0A853HXV0</accession>
<keyword evidence="7" id="KW-1278">Translocase</keyword>
<dbReference type="InterPro" id="IPR039421">
    <property type="entry name" value="Type_1_exporter"/>
</dbReference>
<dbReference type="GO" id="GO:0005524">
    <property type="term" value="F:ATP binding"/>
    <property type="evidence" value="ECO:0007669"/>
    <property type="project" value="UniProtKB-KW"/>
</dbReference>
<keyword evidence="15" id="KW-1185">Reference proteome</keyword>
<evidence type="ECO:0000313" key="15">
    <source>
        <dbReference type="Proteomes" id="UP000569732"/>
    </source>
</evidence>
<dbReference type="PROSITE" id="PS50893">
    <property type="entry name" value="ABC_TRANSPORTER_2"/>
    <property type="match status" value="1"/>
</dbReference>
<reference evidence="14 15" key="1">
    <citation type="submission" date="2020-07" db="EMBL/GenBank/DDBJ databases">
        <title>Endozoicomonas sp. nov., isolated from sediment.</title>
        <authorList>
            <person name="Gu T."/>
        </authorList>
    </citation>
    <scope>NUCLEOTIDE SEQUENCE [LARGE SCALE GENOMIC DNA]</scope>
    <source>
        <strain evidence="14 15">SM1973</strain>
    </source>
</reference>
<evidence type="ECO:0000256" key="4">
    <source>
        <dbReference type="ARBA" id="ARBA00022692"/>
    </source>
</evidence>
<sequence length="586" mass="64679">MSKETGSKSGIGAYLRLLGYVKPYWALFAISIFGYILFALTQPGFAWLMEYFVKGLEGESDQLIYFVPMAAVTIAVLRGLGSFIGNYYIAKVANNVVHALRCDLFNKLVTLPNSYFDNHNSGHLISRITYNVTLVTGAATDALKVVIREGFTVIFLLGLLFWTNWKLTIIFILIAPIIAGLVSYVGRKLRKLSHKIQDAMGDVTHVASETINGYRVVRSFGGEAFERNRFLDASNQNLKQSLKLVKVSAINTPILQLLVILAMAVIMFLVLYMRDTSTVAELIAYVVAAGMLPKPIRQLSEVYGNIQKGIAAAENIFEQLDEVQEQDSGSHEVERVAGKLEIRQLTFQYPGAENPVLKDINLVVEPGETVAFVGRSGSGKSTLVSLIPRFYCHEKGEILLDGVSLADYKLTNLRQQIALVNQQVTLFNDTVANNIAYGALQTKTEDDIHLAAQAAYAFDFIAELENGFNTIVGENGVKLSGGQRQRLAIARAILKDAPILILDEATSALDTQAERNIQAALDEVMKGRTTLVIAHRLSTIENADKIVVMDKGEIVEVGSHQELLAKQGHYARLHRLQFKEEQPLPA</sequence>
<evidence type="ECO:0000256" key="1">
    <source>
        <dbReference type="ARBA" id="ARBA00004651"/>
    </source>
</evidence>
<dbReference type="Gene3D" id="3.40.50.300">
    <property type="entry name" value="P-loop containing nucleotide triphosphate hydrolases"/>
    <property type="match status" value="1"/>
</dbReference>
<feature type="transmembrane region" description="Helical" evidence="11">
    <location>
        <begin position="145"/>
        <end position="162"/>
    </location>
</feature>
<feature type="transmembrane region" description="Helical" evidence="11">
    <location>
        <begin position="254"/>
        <end position="273"/>
    </location>
</feature>
<gene>
    <name evidence="14" type="primary">msbA</name>
    <name evidence="14" type="ORF">H0A36_11225</name>
</gene>
<dbReference type="NCBIfam" id="TIGR02203">
    <property type="entry name" value="MsbA_lipidA"/>
    <property type="match status" value="1"/>
</dbReference>
<evidence type="ECO:0000256" key="11">
    <source>
        <dbReference type="SAM" id="Phobius"/>
    </source>
</evidence>
<name>A0A853HXV0_9GAMM</name>
<evidence type="ECO:0000256" key="6">
    <source>
        <dbReference type="ARBA" id="ARBA00022840"/>
    </source>
</evidence>
<keyword evidence="2" id="KW-0813">Transport</keyword>
<organism evidence="14 15">
    <name type="scientific">Spartinivicinus marinus</name>
    <dbReference type="NCBI Taxonomy" id="2994442"/>
    <lineage>
        <taxon>Bacteria</taxon>
        <taxon>Pseudomonadati</taxon>
        <taxon>Pseudomonadota</taxon>
        <taxon>Gammaproteobacteria</taxon>
        <taxon>Oceanospirillales</taxon>
        <taxon>Zooshikellaceae</taxon>
        <taxon>Spartinivicinus</taxon>
    </lineage>
</organism>
<dbReference type="EMBL" id="JACCKB010000015">
    <property type="protein sequence ID" value="NYZ66580.1"/>
    <property type="molecule type" value="Genomic_DNA"/>
</dbReference>
<dbReference type="Gene3D" id="1.20.1560.10">
    <property type="entry name" value="ABC transporter type 1, transmembrane domain"/>
    <property type="match status" value="1"/>
</dbReference>
<dbReference type="CDD" id="cd18552">
    <property type="entry name" value="ABC_6TM_MsbA_like"/>
    <property type="match status" value="1"/>
</dbReference>
<dbReference type="Pfam" id="PF00005">
    <property type="entry name" value="ABC_tran"/>
    <property type="match status" value="1"/>
</dbReference>
<dbReference type="InterPro" id="IPR011527">
    <property type="entry name" value="ABC1_TM_dom"/>
</dbReference>
<dbReference type="InterPro" id="IPR017871">
    <property type="entry name" value="ABC_transporter-like_CS"/>
</dbReference>
<dbReference type="GO" id="GO:0015421">
    <property type="term" value="F:ABC-type oligopeptide transporter activity"/>
    <property type="evidence" value="ECO:0007669"/>
    <property type="project" value="TreeGrafter"/>
</dbReference>
<comment type="caution">
    <text evidence="14">The sequence shown here is derived from an EMBL/GenBank/DDBJ whole genome shotgun (WGS) entry which is preliminary data.</text>
</comment>
<comment type="subcellular location">
    <subcellularLocation>
        <location evidence="1">Cell membrane</location>
        <topology evidence="1">Multi-pass membrane protein</topology>
    </subcellularLocation>
</comment>
<feature type="transmembrane region" description="Helical" evidence="11">
    <location>
        <begin position="24"/>
        <end position="43"/>
    </location>
</feature>
<evidence type="ECO:0000313" key="14">
    <source>
        <dbReference type="EMBL" id="NYZ66580.1"/>
    </source>
</evidence>
<feature type="domain" description="ABC transmembrane type-1" evidence="13">
    <location>
        <begin position="29"/>
        <end position="308"/>
    </location>
</feature>